<feature type="compositionally biased region" description="Acidic residues" evidence="1">
    <location>
        <begin position="324"/>
        <end position="343"/>
    </location>
</feature>
<reference evidence="2" key="2">
    <citation type="submission" date="2021-04" db="EMBL/GenBank/DDBJ databases">
        <authorList>
            <person name="Gilroy R."/>
        </authorList>
    </citation>
    <scope>NUCLEOTIDE SEQUENCE</scope>
    <source>
        <strain evidence="2">ChiBcec18-1249</strain>
    </source>
</reference>
<evidence type="ECO:0000313" key="2">
    <source>
        <dbReference type="EMBL" id="HJB14097.1"/>
    </source>
</evidence>
<keyword evidence="2" id="KW-0547">Nucleotide-binding</keyword>
<evidence type="ECO:0000313" key="3">
    <source>
        <dbReference type="Proteomes" id="UP000823824"/>
    </source>
</evidence>
<keyword evidence="2" id="KW-0067">ATP-binding</keyword>
<dbReference type="InterPro" id="IPR027417">
    <property type="entry name" value="P-loop_NTPase"/>
</dbReference>
<dbReference type="Gene3D" id="3.40.50.300">
    <property type="entry name" value="P-loop containing nucleotide triphosphate hydrolases"/>
    <property type="match status" value="1"/>
</dbReference>
<dbReference type="AlphaFoldDB" id="A0A9D2LK83"/>
<evidence type="ECO:0000256" key="1">
    <source>
        <dbReference type="SAM" id="MobiDB-lite"/>
    </source>
</evidence>
<proteinExistence type="predicted"/>
<comment type="caution">
    <text evidence="2">The sequence shown here is derived from an EMBL/GenBank/DDBJ whole genome shotgun (WGS) entry which is preliminary data.</text>
</comment>
<keyword evidence="2" id="KW-0378">Hydrolase</keyword>
<protein>
    <submittedName>
        <fullName evidence="2">Helicase RepA family protein</fullName>
    </submittedName>
</protein>
<gene>
    <name evidence="2" type="ORF">H9787_10370</name>
</gene>
<organism evidence="2 3">
    <name type="scientific">Candidatus Oscillibacter excrementigallinarum</name>
    <dbReference type="NCBI Taxonomy" id="2838716"/>
    <lineage>
        <taxon>Bacteria</taxon>
        <taxon>Bacillati</taxon>
        <taxon>Bacillota</taxon>
        <taxon>Clostridia</taxon>
        <taxon>Eubacteriales</taxon>
        <taxon>Oscillospiraceae</taxon>
        <taxon>Oscillibacter</taxon>
    </lineage>
</organism>
<keyword evidence="2" id="KW-0347">Helicase</keyword>
<feature type="region of interest" description="Disordered" evidence="1">
    <location>
        <begin position="316"/>
        <end position="363"/>
    </location>
</feature>
<dbReference type="Proteomes" id="UP000823824">
    <property type="component" value="Unassembled WGS sequence"/>
</dbReference>
<dbReference type="GO" id="GO:0004386">
    <property type="term" value="F:helicase activity"/>
    <property type="evidence" value="ECO:0007669"/>
    <property type="project" value="UniProtKB-KW"/>
</dbReference>
<dbReference type="Pfam" id="PF13481">
    <property type="entry name" value="AAA_25"/>
    <property type="match status" value="1"/>
</dbReference>
<sequence length="363" mass="40819">MDREKIITAAELMDMQFLPRSTVVDGMLPAGCYILAGAPKVGKSFLMAQLCWCVATGTPFLGQPTHRSQVLYLSLEDTGERVQGRLIRMFGVEHPVGRLHLKFETDLRGRDLLAMLEGFFMDHPSVLLVVIDTFQRVREGGGAQYSYQSDYEKIRPFKEFTDIHDVALILVHHTRKNTESENSFDRISGTNGLLGAADGAFLLYREKGRVILDQTGKDLPGQRMILDFDPQRCLWTVVSREAEIAEPPEPLLDLIDQVIGGGWQGTATELLERLRRLDPELPYRANTLTRKLNALTRRLKEEKGIEYWKSRRPESRQLTFLRTEDEEEDGEHDGDDDDDDSAPAEEIPSLPSLGSESGGDGDG</sequence>
<dbReference type="SUPFAM" id="SSF52540">
    <property type="entry name" value="P-loop containing nucleoside triphosphate hydrolases"/>
    <property type="match status" value="1"/>
</dbReference>
<accession>A0A9D2LK83</accession>
<dbReference type="EMBL" id="DWZJ01000094">
    <property type="protein sequence ID" value="HJB14097.1"/>
    <property type="molecule type" value="Genomic_DNA"/>
</dbReference>
<reference evidence="2" key="1">
    <citation type="journal article" date="2021" name="PeerJ">
        <title>Extensive microbial diversity within the chicken gut microbiome revealed by metagenomics and culture.</title>
        <authorList>
            <person name="Gilroy R."/>
            <person name="Ravi A."/>
            <person name="Getino M."/>
            <person name="Pursley I."/>
            <person name="Horton D.L."/>
            <person name="Alikhan N.F."/>
            <person name="Baker D."/>
            <person name="Gharbi K."/>
            <person name="Hall N."/>
            <person name="Watson M."/>
            <person name="Adriaenssens E.M."/>
            <person name="Foster-Nyarko E."/>
            <person name="Jarju S."/>
            <person name="Secka A."/>
            <person name="Antonio M."/>
            <person name="Oren A."/>
            <person name="Chaudhuri R.R."/>
            <person name="La Ragione R."/>
            <person name="Hildebrand F."/>
            <person name="Pallen M.J."/>
        </authorList>
    </citation>
    <scope>NUCLEOTIDE SEQUENCE</scope>
    <source>
        <strain evidence="2">ChiBcec18-1249</strain>
    </source>
</reference>
<name>A0A9D2LK83_9FIRM</name>